<reference evidence="5 6" key="1">
    <citation type="journal article" date="2021" name="Microbiol. Resour. Announc.">
        <title>Draft Genome Sequence of Coralloluteibacterium stylophorae LMG 29479T.</title>
        <authorList>
            <person name="Karlyshev A.V."/>
            <person name="Kudryashova E.B."/>
            <person name="Ariskina E.V."/>
            <person name="Conroy A.P."/>
            <person name="Abidueva E.Y."/>
        </authorList>
    </citation>
    <scope>NUCLEOTIDE SEQUENCE [LARGE SCALE GENOMIC DNA]</scope>
    <source>
        <strain evidence="5 6">LMG 29479</strain>
    </source>
</reference>
<accession>A0A8J7VQD3</accession>
<dbReference type="AlphaFoldDB" id="A0A8J7VQD3"/>
<feature type="chain" id="PRO_5042774107" evidence="3">
    <location>
        <begin position="27"/>
        <end position="489"/>
    </location>
</feature>
<feature type="coiled-coil region" evidence="1">
    <location>
        <begin position="31"/>
        <end position="65"/>
    </location>
</feature>
<evidence type="ECO:0000313" key="5">
    <source>
        <dbReference type="EMBL" id="MBS7458095.1"/>
    </source>
</evidence>
<evidence type="ECO:0000313" key="6">
    <source>
        <dbReference type="Proteomes" id="UP000675747"/>
    </source>
</evidence>
<dbReference type="RefSeq" id="WP_211925072.1">
    <property type="nucleotide sequence ID" value="NZ_JAGQFT020000009.1"/>
</dbReference>
<evidence type="ECO:0000256" key="2">
    <source>
        <dbReference type="SAM" id="MobiDB-lite"/>
    </source>
</evidence>
<proteinExistence type="predicted"/>
<evidence type="ECO:0000256" key="3">
    <source>
        <dbReference type="SAM" id="SignalP"/>
    </source>
</evidence>
<dbReference type="Proteomes" id="UP000675747">
    <property type="component" value="Unassembled WGS sequence"/>
</dbReference>
<dbReference type="EMBL" id="JAGQFT010000003">
    <property type="protein sequence ID" value="MBR0561102.1"/>
    <property type="molecule type" value="Genomic_DNA"/>
</dbReference>
<dbReference type="Pfam" id="PF07396">
    <property type="entry name" value="Porin_O_P"/>
    <property type="match status" value="1"/>
</dbReference>
<feature type="signal peptide" evidence="3">
    <location>
        <begin position="1"/>
        <end position="26"/>
    </location>
</feature>
<keyword evidence="6" id="KW-1185">Reference proteome</keyword>
<name>A0A8J7VQD3_9GAMM</name>
<feature type="region of interest" description="Disordered" evidence="2">
    <location>
        <begin position="103"/>
        <end position="126"/>
    </location>
</feature>
<evidence type="ECO:0000313" key="4">
    <source>
        <dbReference type="EMBL" id="MBR0561102.1"/>
    </source>
</evidence>
<dbReference type="SUPFAM" id="SSF56935">
    <property type="entry name" value="Porins"/>
    <property type="match status" value="1"/>
</dbReference>
<sequence>MTSHRTARLAVLVGLALGTAAPLASAQDAGTAEMRQLIEAQSAQIRALQQQLAAMDARLAGMEAAGAATATAPAAPASPEQAQVAAAIASTRDDAALLRIQQASAGGGGGDDTSWRKGGPEFRSADGRFRLHPRGRLLMDFSSTDGSAYDARNINGTEMRQARLGIEGEMGALGYKLDADFADNAVTVKEAYLSWDTDAHGMPLEFYAGNRLKDRSIEGATALPRVPFMERNAVASVGSPDSGYFGLGGQAKLIGPSWHVSVGVTGDDLGSEGDATDTLVYSTRAHWNPVKTGSGFVHLGGWYFDEELGADIDRINKVPRIGLHFNDETRVSASSISDTTRDHAWGAELGGVWRNLWGFAEATERTIDSSTEDSVVQKAQSVYGGWLITGEKPGFSTRSGVWGTTRVLDPVTEGGWGAFELVSRYDHYDFSDAERGGTGNSVTVGMNWYLNNWSRLMLNLVHWKTDNQVGAYQGEDSGNSLGLRAQVVF</sequence>
<keyword evidence="1" id="KW-0175">Coiled coil</keyword>
<protein>
    <submittedName>
        <fullName evidence="4">Porin</fullName>
    </submittedName>
</protein>
<gene>
    <name evidence="4" type="ORF">KB893_01005</name>
    <name evidence="5" type="ORF">KB893_013225</name>
</gene>
<reference evidence="4" key="2">
    <citation type="submission" date="2021-04" db="EMBL/GenBank/DDBJ databases">
        <authorList>
            <person name="Karlyshev A.V."/>
        </authorList>
    </citation>
    <scope>NUCLEOTIDE SEQUENCE</scope>
    <source>
        <strain evidence="4">LMG 29479</strain>
    </source>
</reference>
<comment type="caution">
    <text evidence="4">The sequence shown here is derived from an EMBL/GenBank/DDBJ whole genome shotgun (WGS) entry which is preliminary data.</text>
</comment>
<organism evidence="4">
    <name type="scientific">Coralloluteibacterium stylophorae</name>
    <dbReference type="NCBI Taxonomy" id="1776034"/>
    <lineage>
        <taxon>Bacteria</taxon>
        <taxon>Pseudomonadati</taxon>
        <taxon>Pseudomonadota</taxon>
        <taxon>Gammaproteobacteria</taxon>
        <taxon>Lysobacterales</taxon>
        <taxon>Lysobacteraceae</taxon>
        <taxon>Coralloluteibacterium</taxon>
    </lineage>
</organism>
<dbReference type="Gene3D" id="2.40.160.10">
    <property type="entry name" value="Porin"/>
    <property type="match status" value="1"/>
</dbReference>
<dbReference type="InterPro" id="IPR023614">
    <property type="entry name" value="Porin_dom_sf"/>
</dbReference>
<dbReference type="InterPro" id="IPR010870">
    <property type="entry name" value="Porin_O/P"/>
</dbReference>
<keyword evidence="3" id="KW-0732">Signal</keyword>
<feature type="compositionally biased region" description="Basic and acidic residues" evidence="2">
    <location>
        <begin position="113"/>
        <end position="126"/>
    </location>
</feature>
<dbReference type="EMBL" id="JAGQFT020000009">
    <property type="protein sequence ID" value="MBS7458095.1"/>
    <property type="molecule type" value="Genomic_DNA"/>
</dbReference>
<evidence type="ECO:0000256" key="1">
    <source>
        <dbReference type="SAM" id="Coils"/>
    </source>
</evidence>